<protein>
    <recommendedName>
        <fullName evidence="11">DNA polymerase III subunit gamma/tau</fullName>
        <ecNumber evidence="11">2.7.7.7</ecNumber>
    </recommendedName>
</protein>
<feature type="domain" description="AAA+ ATPase" evidence="13">
    <location>
        <begin position="37"/>
        <end position="179"/>
    </location>
</feature>
<organism evidence="14 15">
    <name type="scientific">Candidatus Zymogenus saltonus</name>
    <dbReference type="NCBI Taxonomy" id="2844893"/>
    <lineage>
        <taxon>Bacteria</taxon>
        <taxon>Deltaproteobacteria</taxon>
        <taxon>Candidatus Zymogenia</taxon>
        <taxon>Candidatus Zymogeniales</taxon>
        <taxon>Candidatus Zymogenaceae</taxon>
        <taxon>Candidatus Zymogenus</taxon>
    </lineage>
</organism>
<dbReference type="GO" id="GO:0009360">
    <property type="term" value="C:DNA polymerase III complex"/>
    <property type="evidence" value="ECO:0007669"/>
    <property type="project" value="InterPro"/>
</dbReference>
<dbReference type="NCBIfam" id="NF004046">
    <property type="entry name" value="PRK05563.1"/>
    <property type="match status" value="1"/>
</dbReference>
<evidence type="ECO:0000256" key="11">
    <source>
        <dbReference type="RuleBase" id="RU364063"/>
    </source>
</evidence>
<dbReference type="PRINTS" id="PR00300">
    <property type="entry name" value="CLPPROTEASEA"/>
</dbReference>
<evidence type="ECO:0000259" key="13">
    <source>
        <dbReference type="SMART" id="SM00382"/>
    </source>
</evidence>
<keyword evidence="5" id="KW-0479">Metal-binding</keyword>
<dbReference type="GO" id="GO:0046872">
    <property type="term" value="F:metal ion binding"/>
    <property type="evidence" value="ECO:0007669"/>
    <property type="project" value="UniProtKB-KW"/>
</dbReference>
<keyword evidence="8 11" id="KW-0067">ATP-binding</keyword>
<dbReference type="InterPro" id="IPR027417">
    <property type="entry name" value="P-loop_NTPase"/>
</dbReference>
<dbReference type="CDD" id="cd00009">
    <property type="entry name" value="AAA"/>
    <property type="match status" value="1"/>
</dbReference>
<evidence type="ECO:0000256" key="3">
    <source>
        <dbReference type="ARBA" id="ARBA00022695"/>
    </source>
</evidence>
<dbReference type="Pfam" id="PF13177">
    <property type="entry name" value="DNA_pol3_delta2"/>
    <property type="match status" value="1"/>
</dbReference>
<keyword evidence="7" id="KW-0862">Zinc</keyword>
<dbReference type="PANTHER" id="PTHR11669">
    <property type="entry name" value="REPLICATION FACTOR C / DNA POLYMERASE III GAMMA-TAU SUBUNIT"/>
    <property type="match status" value="1"/>
</dbReference>
<dbReference type="Gene3D" id="3.40.50.300">
    <property type="entry name" value="P-loop containing nucleotide triphosphate hydrolases"/>
    <property type="match status" value="1"/>
</dbReference>
<keyword evidence="6 11" id="KW-0547">Nucleotide-binding</keyword>
<dbReference type="FunFam" id="1.10.8.60:FF:000013">
    <property type="entry name" value="DNA polymerase III subunit gamma/tau"/>
    <property type="match status" value="1"/>
</dbReference>
<dbReference type="AlphaFoldDB" id="A0A9D8KDD6"/>
<dbReference type="EMBL" id="JAFGIX010000032">
    <property type="protein sequence ID" value="MBN1572916.1"/>
    <property type="molecule type" value="Genomic_DNA"/>
</dbReference>
<comment type="catalytic activity">
    <reaction evidence="10 11">
        <text>DNA(n) + a 2'-deoxyribonucleoside 5'-triphosphate = DNA(n+1) + diphosphate</text>
        <dbReference type="Rhea" id="RHEA:22508"/>
        <dbReference type="Rhea" id="RHEA-COMP:17339"/>
        <dbReference type="Rhea" id="RHEA-COMP:17340"/>
        <dbReference type="ChEBI" id="CHEBI:33019"/>
        <dbReference type="ChEBI" id="CHEBI:61560"/>
        <dbReference type="ChEBI" id="CHEBI:173112"/>
        <dbReference type="EC" id="2.7.7.7"/>
    </reaction>
</comment>
<dbReference type="InterPro" id="IPR008921">
    <property type="entry name" value="DNA_pol3_clamp-load_cplx_C"/>
</dbReference>
<dbReference type="FunFam" id="3.40.50.300:FF:000014">
    <property type="entry name" value="DNA polymerase III subunit gamma/tau"/>
    <property type="match status" value="1"/>
</dbReference>
<dbReference type="NCBIfam" id="TIGR02397">
    <property type="entry name" value="dnaX_nterm"/>
    <property type="match status" value="1"/>
</dbReference>
<dbReference type="Proteomes" id="UP000809273">
    <property type="component" value="Unassembled WGS sequence"/>
</dbReference>
<evidence type="ECO:0000256" key="8">
    <source>
        <dbReference type="ARBA" id="ARBA00022840"/>
    </source>
</evidence>
<evidence type="ECO:0000256" key="9">
    <source>
        <dbReference type="ARBA" id="ARBA00022932"/>
    </source>
</evidence>
<accession>A0A9D8KDD6</accession>
<evidence type="ECO:0000256" key="4">
    <source>
        <dbReference type="ARBA" id="ARBA00022705"/>
    </source>
</evidence>
<evidence type="ECO:0000256" key="10">
    <source>
        <dbReference type="ARBA" id="ARBA00049244"/>
    </source>
</evidence>
<evidence type="ECO:0000256" key="2">
    <source>
        <dbReference type="ARBA" id="ARBA00022679"/>
    </source>
</evidence>
<reference evidence="14" key="2">
    <citation type="submission" date="2021-01" db="EMBL/GenBank/DDBJ databases">
        <authorList>
            <person name="Hahn C.R."/>
            <person name="Youssef N.H."/>
            <person name="Elshahed M."/>
        </authorList>
    </citation>
    <scope>NUCLEOTIDE SEQUENCE</scope>
    <source>
        <strain evidence="14">Zod_Metabat.24</strain>
    </source>
</reference>
<evidence type="ECO:0000313" key="15">
    <source>
        <dbReference type="Proteomes" id="UP000809273"/>
    </source>
</evidence>
<keyword evidence="4 11" id="KW-0235">DNA replication</keyword>
<evidence type="ECO:0000256" key="6">
    <source>
        <dbReference type="ARBA" id="ARBA00022741"/>
    </source>
</evidence>
<dbReference type="Pfam" id="PF12169">
    <property type="entry name" value="DNA_pol3_gamma3"/>
    <property type="match status" value="1"/>
</dbReference>
<dbReference type="SMART" id="SM00382">
    <property type="entry name" value="AAA"/>
    <property type="match status" value="1"/>
</dbReference>
<name>A0A9D8KDD6_9DELT</name>
<dbReference type="SUPFAM" id="SSF52540">
    <property type="entry name" value="P-loop containing nucleoside triphosphate hydrolases"/>
    <property type="match status" value="1"/>
</dbReference>
<evidence type="ECO:0000256" key="5">
    <source>
        <dbReference type="ARBA" id="ARBA00022723"/>
    </source>
</evidence>
<dbReference type="InterPro" id="IPR012763">
    <property type="entry name" value="DNA_pol_III_sug/sutau_N"/>
</dbReference>
<dbReference type="GO" id="GO:0003887">
    <property type="term" value="F:DNA-directed DNA polymerase activity"/>
    <property type="evidence" value="ECO:0007669"/>
    <property type="project" value="UniProtKB-KW"/>
</dbReference>
<comment type="caution">
    <text evidence="14">The sequence shown here is derived from an EMBL/GenBank/DDBJ whole genome shotgun (WGS) entry which is preliminary data.</text>
</comment>
<evidence type="ECO:0000256" key="7">
    <source>
        <dbReference type="ARBA" id="ARBA00022833"/>
    </source>
</evidence>
<dbReference type="PANTHER" id="PTHR11669:SF0">
    <property type="entry name" value="PROTEIN STICHEL-LIKE 2"/>
    <property type="match status" value="1"/>
</dbReference>
<reference evidence="14" key="1">
    <citation type="journal article" date="2021" name="Environ. Microbiol.">
        <title>Genomic characterization of three novel Desulfobacterota classes expand the metabolic and phylogenetic diversity of the phylum.</title>
        <authorList>
            <person name="Murphy C.L."/>
            <person name="Biggerstaff J."/>
            <person name="Eichhorn A."/>
            <person name="Ewing E."/>
            <person name="Shahan R."/>
            <person name="Soriano D."/>
            <person name="Stewart S."/>
            <person name="VanMol K."/>
            <person name="Walker R."/>
            <person name="Walters P."/>
            <person name="Elshahed M.S."/>
            <person name="Youssef N.H."/>
        </authorList>
    </citation>
    <scope>NUCLEOTIDE SEQUENCE</scope>
    <source>
        <strain evidence="14">Zod_Metabat.24</strain>
    </source>
</reference>
<dbReference type="InterPro" id="IPR003593">
    <property type="entry name" value="AAA+_ATPase"/>
</dbReference>
<dbReference type="GO" id="GO:0006261">
    <property type="term" value="P:DNA-templated DNA replication"/>
    <property type="evidence" value="ECO:0007669"/>
    <property type="project" value="TreeGrafter"/>
</dbReference>
<dbReference type="InterPro" id="IPR045085">
    <property type="entry name" value="HLD_clamp_pol_III_gamma_tau"/>
</dbReference>
<keyword evidence="2 11" id="KW-0808">Transferase</keyword>
<dbReference type="InterPro" id="IPR050238">
    <property type="entry name" value="DNA_Rep/Repair_Clamp_Loader"/>
</dbReference>
<dbReference type="Pfam" id="PF22608">
    <property type="entry name" value="DNAX_ATPase_lid"/>
    <property type="match status" value="1"/>
</dbReference>
<evidence type="ECO:0000313" key="14">
    <source>
        <dbReference type="EMBL" id="MBN1572916.1"/>
    </source>
</evidence>
<evidence type="ECO:0000256" key="1">
    <source>
        <dbReference type="ARBA" id="ARBA00006360"/>
    </source>
</evidence>
<comment type="subunit">
    <text evidence="11">DNA polymerase III contains a core (composed of alpha, epsilon and theta chains) that associates with a tau subunit. This core dimerizes to form the POLIII' complex. PolIII' associates with the gamma complex (composed of gamma, delta, delta', psi and chi chains) and with the beta chain to form the complete DNA polymerase III complex.</text>
</comment>
<dbReference type="GO" id="GO:0003677">
    <property type="term" value="F:DNA binding"/>
    <property type="evidence" value="ECO:0007669"/>
    <property type="project" value="InterPro"/>
</dbReference>
<gene>
    <name evidence="11 14" type="primary">dnaX</name>
    <name evidence="14" type="ORF">JW984_06950</name>
</gene>
<dbReference type="InterPro" id="IPR001270">
    <property type="entry name" value="ClpA/B"/>
</dbReference>
<dbReference type="EC" id="2.7.7.7" evidence="11"/>
<comment type="similarity">
    <text evidence="1 11">Belongs to the DnaX/STICHEL family.</text>
</comment>
<dbReference type="SUPFAM" id="SSF48019">
    <property type="entry name" value="post-AAA+ oligomerization domain-like"/>
    <property type="match status" value="1"/>
</dbReference>
<evidence type="ECO:0000256" key="12">
    <source>
        <dbReference type="SAM" id="MobiDB-lite"/>
    </source>
</evidence>
<dbReference type="Gene3D" id="1.10.8.60">
    <property type="match status" value="1"/>
</dbReference>
<keyword evidence="9 11" id="KW-0239">DNA-directed DNA polymerase</keyword>
<dbReference type="CDD" id="cd18137">
    <property type="entry name" value="HLD_clamp_pol_III_gamma_tau"/>
    <property type="match status" value="1"/>
</dbReference>
<feature type="region of interest" description="Disordered" evidence="12">
    <location>
        <begin position="393"/>
        <end position="438"/>
    </location>
</feature>
<sequence>MSYLVIARKYRPQTFDEVVGQNHVSRTLKNAIGIGRIAHAYLFSGPRGVGKTTMARIMAKALNCVEGPTPDPCNKCRMCIGINEGSVTDVYEIDGASNTGVDDIRELRENVRYLPSAGRYNIYIIDEVHMLSINAFNALLKILEEPPAHVIFIFATTEPHKIPVTILSRVQRFDFRRLGLTEIIDSLKKIAVNEGIEITEGALTIIAREAEGSMRDAQSLMDQVVGFAGKKVSEEDVRGVLGLTDRELLFRMADALMKRDAPLCLSILNEVYGQGYDINHYYREFLDLMRNILVVKVAPSYGLDELTTEELEEVRGLGEPNSVDGITLLFNVLFGIEYQMKNAGDPKTLLELTLIKMTRLSEMRSIDEILERLGSTAAPKGGGEDRREEGISYSELFPEGDHLPSVGGGEKKKEVEESTEEVGGESGDGKGDGIDDDGERVGEFISHLKVKNSLIYSHLKDKLSFKLEGDIAVITFPKGSLALSLISGAEKVKELERELSEYYKREIAVRISGVEAKGKEGESGKGPHEKVNPYRDLIDSGTVKNVFDVFDGVTVEGYDPVKK</sequence>
<dbReference type="InterPro" id="IPR022754">
    <property type="entry name" value="DNA_pol_III_gamma-3"/>
</dbReference>
<proteinExistence type="inferred from homology"/>
<comment type="function">
    <text evidence="11">DNA polymerase III is a complex, multichain enzyme responsible for most of the replicative synthesis in bacteria. This DNA polymerase also exhibits 3' to 5' exonuclease activity.</text>
</comment>
<keyword evidence="3 11" id="KW-0548">Nucleotidyltransferase</keyword>
<dbReference type="GO" id="GO:0005524">
    <property type="term" value="F:ATP binding"/>
    <property type="evidence" value="ECO:0007669"/>
    <property type="project" value="UniProtKB-KW"/>
</dbReference>
<dbReference type="Gene3D" id="1.20.272.10">
    <property type="match status" value="1"/>
</dbReference>